<reference evidence="4 5" key="1">
    <citation type="submission" date="2018-10" db="EMBL/GenBank/DDBJ databases">
        <title>Genomic Encyclopedia of Archaeal and Bacterial Type Strains, Phase II (KMG-II): from individual species to whole genera.</title>
        <authorList>
            <person name="Goeker M."/>
        </authorList>
    </citation>
    <scope>NUCLEOTIDE SEQUENCE [LARGE SCALE GENOMIC DNA]</scope>
    <source>
        <strain evidence="4 5">DSM 23424</strain>
    </source>
</reference>
<dbReference type="Proteomes" id="UP000271339">
    <property type="component" value="Unassembled WGS sequence"/>
</dbReference>
<dbReference type="Pfam" id="PF18962">
    <property type="entry name" value="Por_Secre_tail"/>
    <property type="match status" value="1"/>
</dbReference>
<dbReference type="InterPro" id="IPR026444">
    <property type="entry name" value="Secre_tail"/>
</dbReference>
<evidence type="ECO:0000259" key="3">
    <source>
        <dbReference type="Pfam" id="PF18962"/>
    </source>
</evidence>
<comment type="caution">
    <text evidence="4">The sequence shown here is derived from an EMBL/GenBank/DDBJ whole genome shotgun (WGS) entry which is preliminary data.</text>
</comment>
<evidence type="ECO:0000256" key="1">
    <source>
        <dbReference type="ARBA" id="ARBA00022729"/>
    </source>
</evidence>
<gene>
    <name evidence="4" type="ORF">BXY75_0117</name>
</gene>
<dbReference type="Pfam" id="PF05057">
    <property type="entry name" value="DUF676"/>
    <property type="match status" value="1"/>
</dbReference>
<evidence type="ECO:0000313" key="5">
    <source>
        <dbReference type="Proteomes" id="UP000271339"/>
    </source>
</evidence>
<evidence type="ECO:0000313" key="4">
    <source>
        <dbReference type="EMBL" id="RMA65705.1"/>
    </source>
</evidence>
<sequence>MRNLSISILLILIYFQCISQTSSLTKVDSMLVNIDKTDFNTGILYNRTVPIAKINTFNEELNISNVDHFEQSLLELYKSSLSEKFISHSDLRNYYVHDTIKNVVDVGIINTTFNELNYLETSEDDGGLRLSQGSFQKIDNGKSAFIERRALIISPLKKAVLGSVITFNFSNTFLLEETLSNDMESLVANFDTAQDYIIYENGLFTNTAVDIPYNEDGYKMLTFTATFSDGTSRTTQALIYSKVALPPPPDRVEDGDIDALVPFIGIGETTPILAHLDYRIFYSNPQGIMRKPFIIIDGFDPGDKRKITDADFIGDPEHHKSIYEYNVYESANGDDVEIIPILNTLGYDVVVVNHPTYNRGSVEIDGGADFIQRNAMAHIELYKHLNARLASINSDEQLVIVGPSMGGQISRYALAYMENPVNNQPPHNTRLWISLDSPHLGANIPLGLQTLIRQAMPDSAEAQDFNDNQLGSPAAKQQLIEQLDGWNVGQIHQQTLNARTVAQGFSENRGHQFFVQYYNDLFNEGRQGSNGYPQDSRNIALVNGSLKGVRNFDIQFNSNNGSYVGHSQITVNVRGFQHICLPWPFQNVCEDVHIASLETYNMPNYNGYGEVSRYKRTFDDDSKYVNNYNSRGNMDNVSGGYFDGFMKLAGPLDGFDPIFWQGGFYQYWQDHIFLNEISDFLGGAELTVNTNEQVHSFIPTISALGFINPDINWTQNFRRNLVCTGEIPFDNYYGPKLNEAHTSFTEASITWLLAEIEENPLPPSLYLEVEDLIGPNIVCSDNPVTFDFENCSRPFVDSWELSSNLQMVTSDNLSVTVEAVNNSNGNGFIQANYNGQTLRKNVWVGNPIQMPNILANTGSFPDSPVDFTFDLVNQVYTTQGSVVEKEWNIFPAYMVTSSNNEEIWIHTPSTPGIYLDYYLRFRNECGWSPQAERHGVTIGTGGGGGQNVTLYPNSSDDELYVDLTNANNNTYVLSLYDQFGVLLFTDETTNIVKTIDTHDLDEGLYVLHIYDGNELITKQVIIDH</sequence>
<organism evidence="4 5">
    <name type="scientific">Ulvibacter antarcticus</name>
    <dbReference type="NCBI Taxonomy" id="442714"/>
    <lineage>
        <taxon>Bacteria</taxon>
        <taxon>Pseudomonadati</taxon>
        <taxon>Bacteroidota</taxon>
        <taxon>Flavobacteriia</taxon>
        <taxon>Flavobacteriales</taxon>
        <taxon>Flavobacteriaceae</taxon>
        <taxon>Ulvibacter</taxon>
    </lineage>
</organism>
<feature type="domain" description="DUF676" evidence="2">
    <location>
        <begin position="395"/>
        <end position="443"/>
    </location>
</feature>
<dbReference type="Gene3D" id="3.40.50.1820">
    <property type="entry name" value="alpha/beta hydrolase"/>
    <property type="match status" value="1"/>
</dbReference>
<dbReference type="InterPro" id="IPR007751">
    <property type="entry name" value="DUF676_lipase-like"/>
</dbReference>
<keyword evidence="1" id="KW-0732">Signal</keyword>
<protein>
    <submittedName>
        <fullName evidence="4">Putative secreted protein (Por secretion system target)</fullName>
    </submittedName>
</protein>
<evidence type="ECO:0000259" key="2">
    <source>
        <dbReference type="Pfam" id="PF05057"/>
    </source>
</evidence>
<feature type="domain" description="Secretion system C-terminal sorting" evidence="3">
    <location>
        <begin position="950"/>
        <end position="1022"/>
    </location>
</feature>
<accession>A0A3L9Z612</accession>
<dbReference type="InterPro" id="IPR029058">
    <property type="entry name" value="AB_hydrolase_fold"/>
</dbReference>
<keyword evidence="5" id="KW-1185">Reference proteome</keyword>
<dbReference type="OrthoDB" id="4535652at2"/>
<dbReference type="SUPFAM" id="SSF53474">
    <property type="entry name" value="alpha/beta-Hydrolases"/>
    <property type="match status" value="1"/>
</dbReference>
<name>A0A3L9Z612_9FLAO</name>
<dbReference type="AlphaFoldDB" id="A0A3L9Z612"/>
<dbReference type="EMBL" id="REFC01000011">
    <property type="protein sequence ID" value="RMA65705.1"/>
    <property type="molecule type" value="Genomic_DNA"/>
</dbReference>
<proteinExistence type="predicted"/>
<dbReference type="NCBIfam" id="TIGR04183">
    <property type="entry name" value="Por_Secre_tail"/>
    <property type="match status" value="1"/>
</dbReference>